<feature type="region of interest" description="Disordered" evidence="1">
    <location>
        <begin position="193"/>
        <end position="234"/>
    </location>
</feature>
<accession>A0A9W9ZYM0</accession>
<dbReference type="AlphaFoldDB" id="A0A9W9ZYM0"/>
<gene>
    <name evidence="2" type="ORF">OS493_026659</name>
</gene>
<organism evidence="2 3">
    <name type="scientific">Desmophyllum pertusum</name>
    <dbReference type="NCBI Taxonomy" id="174260"/>
    <lineage>
        <taxon>Eukaryota</taxon>
        <taxon>Metazoa</taxon>
        <taxon>Cnidaria</taxon>
        <taxon>Anthozoa</taxon>
        <taxon>Hexacorallia</taxon>
        <taxon>Scleractinia</taxon>
        <taxon>Caryophylliina</taxon>
        <taxon>Caryophylliidae</taxon>
        <taxon>Desmophyllum</taxon>
    </lineage>
</organism>
<feature type="compositionally biased region" description="Low complexity" evidence="1">
    <location>
        <begin position="207"/>
        <end position="223"/>
    </location>
</feature>
<feature type="compositionally biased region" description="Basic and acidic residues" evidence="1">
    <location>
        <begin position="193"/>
        <end position="204"/>
    </location>
</feature>
<keyword evidence="3" id="KW-1185">Reference proteome</keyword>
<dbReference type="OrthoDB" id="10600222at2759"/>
<comment type="caution">
    <text evidence="2">The sequence shown here is derived from an EMBL/GenBank/DDBJ whole genome shotgun (WGS) entry which is preliminary data.</text>
</comment>
<feature type="compositionally biased region" description="Polar residues" evidence="1">
    <location>
        <begin position="224"/>
        <end position="234"/>
    </location>
</feature>
<dbReference type="EMBL" id="MU825419">
    <property type="protein sequence ID" value="KAJ7390152.1"/>
    <property type="molecule type" value="Genomic_DNA"/>
</dbReference>
<name>A0A9W9ZYM0_9CNID</name>
<evidence type="ECO:0000313" key="3">
    <source>
        <dbReference type="Proteomes" id="UP001163046"/>
    </source>
</evidence>
<dbReference type="Proteomes" id="UP001163046">
    <property type="component" value="Unassembled WGS sequence"/>
</dbReference>
<evidence type="ECO:0000256" key="1">
    <source>
        <dbReference type="SAM" id="MobiDB-lite"/>
    </source>
</evidence>
<proteinExistence type="predicted"/>
<evidence type="ECO:0000313" key="2">
    <source>
        <dbReference type="EMBL" id="KAJ7390152.1"/>
    </source>
</evidence>
<protein>
    <submittedName>
        <fullName evidence="2">Uncharacterized protein</fullName>
    </submittedName>
</protein>
<reference evidence="2" key="1">
    <citation type="submission" date="2023-01" db="EMBL/GenBank/DDBJ databases">
        <title>Genome assembly of the deep-sea coral Lophelia pertusa.</title>
        <authorList>
            <person name="Herrera S."/>
            <person name="Cordes E."/>
        </authorList>
    </citation>
    <scope>NUCLEOTIDE SEQUENCE</scope>
    <source>
        <strain evidence="2">USNM1676648</strain>
        <tissue evidence="2">Polyp</tissue>
    </source>
</reference>
<sequence length="300" mass="34141">MSVDKHKRIKSSGIVDQVYGDDTEAFLDELINDDFSEWNSIETNEDAGQTAKHQTNNNFTKALLTKEKPDTESARKTVKGEEPIKETPAHDKAKIPTQELQRKWTRFPKRAAVPTDVTHSQSPGDKGGSAKHIIISQDNAACAIENDVMGACDLLKRTQLQQHVWEDGQDVGQDSKFEVRHKKMESYLKNLRHEGRMRRDDKKTTTSRRSSISSMESTTTTSSYCSQDQSPDMRNSSACTVEEVIDCKMKDVEEKFNNSICDAWVDDIELALLLIKRKSKRTDQNYDEVKDLLNNILKQK</sequence>